<dbReference type="EMBL" id="SOAG01000052">
    <property type="protein sequence ID" value="TDS50711.1"/>
    <property type="molecule type" value="Genomic_DNA"/>
</dbReference>
<evidence type="ECO:0000313" key="3">
    <source>
        <dbReference type="EMBL" id="TDS50711.1"/>
    </source>
</evidence>
<keyword evidence="1" id="KW-0472">Membrane</keyword>
<organism evidence="3 4">
    <name type="scientific">Myroides indicus</name>
    <dbReference type="NCBI Taxonomy" id="1323422"/>
    <lineage>
        <taxon>Bacteria</taxon>
        <taxon>Pseudomonadati</taxon>
        <taxon>Bacteroidota</taxon>
        <taxon>Flavobacteriia</taxon>
        <taxon>Flavobacteriales</taxon>
        <taxon>Flavobacteriaceae</taxon>
        <taxon>Myroides</taxon>
    </lineage>
</organism>
<dbReference type="Pfam" id="PF07853">
    <property type="entry name" value="DUF1648"/>
    <property type="match status" value="1"/>
</dbReference>
<keyword evidence="4" id="KW-1185">Reference proteome</keyword>
<feature type="transmembrane region" description="Helical" evidence="1">
    <location>
        <begin position="21"/>
        <end position="39"/>
    </location>
</feature>
<dbReference type="InterPro" id="IPR012867">
    <property type="entry name" value="DUF1648"/>
</dbReference>
<dbReference type="OrthoDB" id="9808690at2"/>
<accession>A0A4V3E7H8</accession>
<feature type="transmembrane region" description="Helical" evidence="1">
    <location>
        <begin position="112"/>
        <end position="133"/>
    </location>
</feature>
<evidence type="ECO:0000313" key="4">
    <source>
        <dbReference type="Proteomes" id="UP000295215"/>
    </source>
</evidence>
<proteinExistence type="predicted"/>
<evidence type="ECO:0000256" key="1">
    <source>
        <dbReference type="SAM" id="Phobius"/>
    </source>
</evidence>
<evidence type="ECO:0000259" key="2">
    <source>
        <dbReference type="Pfam" id="PF07853"/>
    </source>
</evidence>
<reference evidence="3 4" key="1">
    <citation type="submission" date="2019-03" db="EMBL/GenBank/DDBJ databases">
        <title>Genomic Encyclopedia of Archaeal and Bacterial Type Strains, Phase II (KMG-II): from individual species to whole genera.</title>
        <authorList>
            <person name="Goeker M."/>
        </authorList>
    </citation>
    <scope>NUCLEOTIDE SEQUENCE [LARGE SCALE GENOMIC DNA]</scope>
    <source>
        <strain evidence="3 4">DSM 28213</strain>
    </source>
</reference>
<gene>
    <name evidence="3" type="ORF">C8P70_1522</name>
</gene>
<sequence>MTANRPKIKLKLTKTDKIIEGISALGIITLLILPCYYYGQLPESIPTHFNGSGQADAFGDRSSIFLIPVFALISYISLTALSRFPHIFNYPTEITEENAAEQYAKATSLIRILNLIVIFVMGYITLQTIQTALGNSEGLGSMFLICFIIIMQIPTFYFVFSRKKNKTKQTTN</sequence>
<keyword evidence="1" id="KW-1133">Transmembrane helix</keyword>
<protein>
    <submittedName>
        <fullName evidence="3">Uncharacterized protein DUF1648</fullName>
    </submittedName>
</protein>
<dbReference type="AlphaFoldDB" id="A0A4V3E7H8"/>
<feature type="transmembrane region" description="Helical" evidence="1">
    <location>
        <begin position="139"/>
        <end position="160"/>
    </location>
</feature>
<name>A0A4V3E7H8_9FLAO</name>
<feature type="transmembrane region" description="Helical" evidence="1">
    <location>
        <begin position="63"/>
        <end position="81"/>
    </location>
</feature>
<comment type="caution">
    <text evidence="3">The sequence shown here is derived from an EMBL/GenBank/DDBJ whole genome shotgun (WGS) entry which is preliminary data.</text>
</comment>
<keyword evidence="1" id="KW-0812">Transmembrane</keyword>
<dbReference type="RefSeq" id="WP_133713804.1">
    <property type="nucleotide sequence ID" value="NZ_SOAG01000052.1"/>
</dbReference>
<feature type="domain" description="DUF1648" evidence="2">
    <location>
        <begin position="27"/>
        <end position="71"/>
    </location>
</feature>
<dbReference type="Proteomes" id="UP000295215">
    <property type="component" value="Unassembled WGS sequence"/>
</dbReference>